<proteinExistence type="predicted"/>
<dbReference type="STRING" id="869213.GCA_000517085_00192"/>
<dbReference type="Proteomes" id="UP000019402">
    <property type="component" value="Unassembled WGS sequence"/>
</dbReference>
<evidence type="ECO:0000256" key="1">
    <source>
        <dbReference type="ARBA" id="ARBA00022603"/>
    </source>
</evidence>
<reference evidence="4 5" key="1">
    <citation type="journal article" date="2014" name="Genome Announc.">
        <title>Draft Genome Sequence of Cytophaga fermentans JCM 21142T, a Facultative Anaerobe Isolated from Marine Mud.</title>
        <authorList>
            <person name="Starns D."/>
            <person name="Oshima K."/>
            <person name="Suda W."/>
            <person name="Iino T."/>
            <person name="Yuki M."/>
            <person name="Inoue J."/>
            <person name="Kitamura K."/>
            <person name="Iida T."/>
            <person name="Darby A."/>
            <person name="Hattori M."/>
            <person name="Ohkuma M."/>
        </authorList>
    </citation>
    <scope>NUCLEOTIDE SEQUENCE [LARGE SCALE GENOMIC DNA]</scope>
    <source>
        <strain evidence="4 5">JCM 21142</strain>
    </source>
</reference>
<dbReference type="InterPro" id="IPR029026">
    <property type="entry name" value="tRNA_m1G_MTases_N"/>
</dbReference>
<keyword evidence="2 4" id="KW-0808">Transferase</keyword>
<dbReference type="GO" id="GO:0005829">
    <property type="term" value="C:cytosol"/>
    <property type="evidence" value="ECO:0007669"/>
    <property type="project" value="TreeGrafter"/>
</dbReference>
<dbReference type="SUPFAM" id="SSF75217">
    <property type="entry name" value="alpha/beta knot"/>
    <property type="match status" value="1"/>
</dbReference>
<dbReference type="InterPro" id="IPR001537">
    <property type="entry name" value="SpoU_MeTrfase"/>
</dbReference>
<dbReference type="eggNOG" id="COG0566">
    <property type="taxonomic scope" value="Bacteria"/>
</dbReference>
<evidence type="ECO:0000259" key="3">
    <source>
        <dbReference type="Pfam" id="PF00588"/>
    </source>
</evidence>
<evidence type="ECO:0000313" key="5">
    <source>
        <dbReference type="Proteomes" id="UP000019402"/>
    </source>
</evidence>
<dbReference type="Gene3D" id="3.40.1280.10">
    <property type="match status" value="1"/>
</dbReference>
<name>W7YPL0_9BACT</name>
<dbReference type="Pfam" id="PF00588">
    <property type="entry name" value="SpoU_methylase"/>
    <property type="match status" value="1"/>
</dbReference>
<gene>
    <name evidence="4" type="ORF">JCM21142_73037</name>
</gene>
<dbReference type="GO" id="GO:0006396">
    <property type="term" value="P:RNA processing"/>
    <property type="evidence" value="ECO:0007669"/>
    <property type="project" value="InterPro"/>
</dbReference>
<feature type="domain" description="tRNA/rRNA methyltransferase SpoU type" evidence="3">
    <location>
        <begin position="22"/>
        <end position="160"/>
    </location>
</feature>
<keyword evidence="1 4" id="KW-0489">Methyltransferase</keyword>
<dbReference type="OrthoDB" id="9795352at2"/>
<dbReference type="GO" id="GO:0008173">
    <property type="term" value="F:RNA methyltransferase activity"/>
    <property type="evidence" value="ECO:0007669"/>
    <property type="project" value="InterPro"/>
</dbReference>
<organism evidence="4 5">
    <name type="scientific">Saccharicrinis fermentans DSM 9555 = JCM 21142</name>
    <dbReference type="NCBI Taxonomy" id="869213"/>
    <lineage>
        <taxon>Bacteria</taxon>
        <taxon>Pseudomonadati</taxon>
        <taxon>Bacteroidota</taxon>
        <taxon>Bacteroidia</taxon>
        <taxon>Marinilabiliales</taxon>
        <taxon>Marinilabiliaceae</taxon>
        <taxon>Saccharicrinis</taxon>
    </lineage>
</organism>
<dbReference type="InterPro" id="IPR004441">
    <property type="entry name" value="rRNA_MeTrfase_TrmH"/>
</dbReference>
<dbReference type="PANTHER" id="PTHR46429:SF1">
    <property type="entry name" value="23S RRNA (GUANOSINE-2'-O-)-METHYLTRANSFERASE RLMB"/>
    <property type="match status" value="1"/>
</dbReference>
<evidence type="ECO:0000256" key="2">
    <source>
        <dbReference type="ARBA" id="ARBA00022679"/>
    </source>
</evidence>
<protein>
    <submittedName>
        <fullName evidence="4">23S rRNA (Guanosine-2'-O-)-methyltransferase RlmB</fullName>
    </submittedName>
</protein>
<dbReference type="RefSeq" id="WP_044213697.1">
    <property type="nucleotide sequence ID" value="NZ_BAMD01000043.1"/>
</dbReference>
<dbReference type="GO" id="GO:0032259">
    <property type="term" value="P:methylation"/>
    <property type="evidence" value="ECO:0007669"/>
    <property type="project" value="UniProtKB-KW"/>
</dbReference>
<keyword evidence="5" id="KW-1185">Reference proteome</keyword>
<evidence type="ECO:0000313" key="4">
    <source>
        <dbReference type="EMBL" id="GAF04334.1"/>
    </source>
</evidence>
<accession>W7YPL0</accession>
<dbReference type="GO" id="GO:0003723">
    <property type="term" value="F:RNA binding"/>
    <property type="evidence" value="ECO:0007669"/>
    <property type="project" value="InterPro"/>
</dbReference>
<dbReference type="AlphaFoldDB" id="W7YPL0"/>
<dbReference type="InterPro" id="IPR029028">
    <property type="entry name" value="Alpha/beta_knot_MTases"/>
</dbReference>
<comment type="caution">
    <text evidence="4">The sequence shown here is derived from an EMBL/GenBank/DDBJ whole genome shotgun (WGS) entry which is preliminary data.</text>
</comment>
<dbReference type="EMBL" id="BAMD01000043">
    <property type="protein sequence ID" value="GAF04334.1"/>
    <property type="molecule type" value="Genomic_DNA"/>
</dbReference>
<sequence>MQTQSNSLFSSVKYCSDGQGPIIVADHLKSPENMGHIIRLASNFGCAKVLFLGDSTSVRHSKIKKVAGAAAGLVEWEFCDIHHWKGRIPDGYVICAIETSERSHNLADCVLPRKVAFVLGNEIHGMSVELMEQCAHFYHIPMIGTIKSMNVSQACAVALYEWVRQYSHRHF</sequence>
<dbReference type="PANTHER" id="PTHR46429">
    <property type="entry name" value="23S RRNA (GUANOSINE-2'-O-)-METHYLTRANSFERASE RLMB"/>
    <property type="match status" value="1"/>
</dbReference>